<dbReference type="EMBL" id="BDGJ01000168">
    <property type="protein sequence ID" value="GAW93742.1"/>
    <property type="molecule type" value="Genomic_DNA"/>
</dbReference>
<evidence type="ECO:0000256" key="5">
    <source>
        <dbReference type="ARBA" id="ARBA00022748"/>
    </source>
</evidence>
<evidence type="ECO:0000256" key="7">
    <source>
        <dbReference type="ARBA" id="ARBA00023136"/>
    </source>
</evidence>
<dbReference type="Proteomes" id="UP000197032">
    <property type="component" value="Unassembled WGS sequence"/>
</dbReference>
<comment type="caution">
    <text evidence="10">The sequence shown here is derived from an EMBL/GenBank/DDBJ whole genome shotgun (WGS) entry which is preliminary data.</text>
</comment>
<evidence type="ECO:0000259" key="9">
    <source>
        <dbReference type="Pfam" id="PF01578"/>
    </source>
</evidence>
<organism evidence="10 11">
    <name type="scientific">Calderihabitans maritimus</name>
    <dbReference type="NCBI Taxonomy" id="1246530"/>
    <lineage>
        <taxon>Bacteria</taxon>
        <taxon>Bacillati</taxon>
        <taxon>Bacillota</taxon>
        <taxon>Clostridia</taxon>
        <taxon>Neomoorellales</taxon>
        <taxon>Calderihabitantaceae</taxon>
        <taxon>Calderihabitans</taxon>
    </lineage>
</organism>
<dbReference type="Pfam" id="PF01578">
    <property type="entry name" value="Cytochrom_C_asm"/>
    <property type="match status" value="1"/>
</dbReference>
<keyword evidence="6 8" id="KW-1133">Transmembrane helix</keyword>
<reference evidence="11" key="1">
    <citation type="journal article" date="2017" name="Appl. Environ. Microbiol.">
        <title>Genomic analysis of Calderihabitans maritimus KKC1, a thermophilic hydrogenogenic carboxydotrophic bacterium isolated from marine sediment.</title>
        <authorList>
            <person name="Omae K."/>
            <person name="Yoneda Y."/>
            <person name="Fukuyama Y."/>
            <person name="Yoshida T."/>
            <person name="Sako Y."/>
        </authorList>
    </citation>
    <scope>NUCLEOTIDE SEQUENCE [LARGE SCALE GENOMIC DNA]</scope>
    <source>
        <strain evidence="11">KKC1</strain>
    </source>
</reference>
<evidence type="ECO:0000256" key="8">
    <source>
        <dbReference type="SAM" id="Phobius"/>
    </source>
</evidence>
<feature type="transmembrane region" description="Helical" evidence="8">
    <location>
        <begin position="190"/>
        <end position="209"/>
    </location>
</feature>
<feature type="transmembrane region" description="Helical" evidence="8">
    <location>
        <begin position="46"/>
        <end position="72"/>
    </location>
</feature>
<dbReference type="PANTHER" id="PTHR30071">
    <property type="entry name" value="HEME EXPORTER PROTEIN C"/>
    <property type="match status" value="1"/>
</dbReference>
<dbReference type="GO" id="GO:0015232">
    <property type="term" value="F:heme transmembrane transporter activity"/>
    <property type="evidence" value="ECO:0007669"/>
    <property type="project" value="InterPro"/>
</dbReference>
<dbReference type="PRINTS" id="PR01386">
    <property type="entry name" value="CCMCBIOGNSIS"/>
</dbReference>
<dbReference type="AlphaFoldDB" id="A0A1Z5HW28"/>
<keyword evidence="11" id="KW-1185">Reference proteome</keyword>
<keyword evidence="7 8" id="KW-0472">Membrane</keyword>
<comment type="similarity">
    <text evidence="2">Belongs to the CcmC/CycZ/HelC family.</text>
</comment>
<dbReference type="InterPro" id="IPR045062">
    <property type="entry name" value="Cyt_c_biogenesis_CcsA/CcmC"/>
</dbReference>
<protein>
    <recommendedName>
        <fullName evidence="3">Heme exporter protein C</fullName>
    </recommendedName>
</protein>
<evidence type="ECO:0000256" key="3">
    <source>
        <dbReference type="ARBA" id="ARBA00016463"/>
    </source>
</evidence>
<feature type="transmembrane region" description="Helical" evidence="8">
    <location>
        <begin position="147"/>
        <end position="170"/>
    </location>
</feature>
<gene>
    <name evidence="10" type="ORF">KKC1_28700</name>
</gene>
<evidence type="ECO:0000256" key="4">
    <source>
        <dbReference type="ARBA" id="ARBA00022692"/>
    </source>
</evidence>
<dbReference type="RefSeq" id="WP_088554817.1">
    <property type="nucleotide sequence ID" value="NZ_BDGJ01000168.1"/>
</dbReference>
<name>A0A1Z5HW28_9FIRM</name>
<dbReference type="GO" id="GO:0020037">
    <property type="term" value="F:heme binding"/>
    <property type="evidence" value="ECO:0007669"/>
    <property type="project" value="InterPro"/>
</dbReference>
<dbReference type="InterPro" id="IPR002541">
    <property type="entry name" value="Cyt_c_assembly"/>
</dbReference>
<evidence type="ECO:0000256" key="6">
    <source>
        <dbReference type="ARBA" id="ARBA00022989"/>
    </source>
</evidence>
<dbReference type="InterPro" id="IPR003557">
    <property type="entry name" value="Cyt_c_biogenesis_CcmC"/>
</dbReference>
<evidence type="ECO:0000313" key="10">
    <source>
        <dbReference type="EMBL" id="GAW93742.1"/>
    </source>
</evidence>
<evidence type="ECO:0000313" key="11">
    <source>
        <dbReference type="Proteomes" id="UP000197032"/>
    </source>
</evidence>
<keyword evidence="4 8" id="KW-0812">Transmembrane</keyword>
<dbReference type="GO" id="GO:0005886">
    <property type="term" value="C:plasma membrane"/>
    <property type="evidence" value="ECO:0007669"/>
    <property type="project" value="TreeGrafter"/>
</dbReference>
<evidence type="ECO:0000256" key="2">
    <source>
        <dbReference type="ARBA" id="ARBA00005840"/>
    </source>
</evidence>
<comment type="subcellular location">
    <subcellularLocation>
        <location evidence="1">Membrane</location>
        <topology evidence="1">Multi-pass membrane protein</topology>
    </subcellularLocation>
</comment>
<sequence length="234" mass="27336">MEYRGLDTGRYHRVLGWVTFVMLLAALYFVFLYAPLEKVMREVQKIFYFHVASAWNAFFAFFIVFVSSIIYLKTRDRRWDTVAAISAEIGVLFTTLVLITGPIWARKAWGIWWNWEPRLTTTLILWFLYLAYLLIRSSGMEGEKKHLLAAVFGIIAFIDVPIVFFAIRWWGAINHPEVVKGSGGGLHPKMLHALIVSVLAFTFLYFYLLQKGLAIERCRQRIQEIKKVLREKFD</sequence>
<evidence type="ECO:0000256" key="1">
    <source>
        <dbReference type="ARBA" id="ARBA00004141"/>
    </source>
</evidence>
<feature type="transmembrane region" description="Helical" evidence="8">
    <location>
        <begin position="117"/>
        <end position="135"/>
    </location>
</feature>
<accession>A0A1Z5HW28</accession>
<feature type="domain" description="Cytochrome c assembly protein" evidence="9">
    <location>
        <begin position="14"/>
        <end position="173"/>
    </location>
</feature>
<feature type="transmembrane region" description="Helical" evidence="8">
    <location>
        <begin position="84"/>
        <end position="105"/>
    </location>
</feature>
<proteinExistence type="inferred from homology"/>
<feature type="transmembrane region" description="Helical" evidence="8">
    <location>
        <begin position="14"/>
        <end position="34"/>
    </location>
</feature>
<dbReference type="OrthoDB" id="9814290at2"/>
<dbReference type="GO" id="GO:0017004">
    <property type="term" value="P:cytochrome complex assembly"/>
    <property type="evidence" value="ECO:0007669"/>
    <property type="project" value="UniProtKB-KW"/>
</dbReference>
<dbReference type="PANTHER" id="PTHR30071:SF1">
    <property type="entry name" value="CYTOCHROME B_B6 PROTEIN-RELATED"/>
    <property type="match status" value="1"/>
</dbReference>
<keyword evidence="5" id="KW-0201">Cytochrome c-type biogenesis</keyword>